<evidence type="ECO:0000256" key="11">
    <source>
        <dbReference type="ARBA" id="ARBA00047984"/>
    </source>
</evidence>
<dbReference type="PANTHER" id="PTHR18934">
    <property type="entry name" value="ATP-DEPENDENT RNA HELICASE"/>
    <property type="match status" value="1"/>
</dbReference>
<dbReference type="InterPro" id="IPR001650">
    <property type="entry name" value="Helicase_C-like"/>
</dbReference>
<keyword evidence="7" id="KW-0347">Helicase</keyword>
<dbReference type="FunFam" id="3.40.50.300:FF:000325">
    <property type="entry name" value="ATP-dependent RNA helicase DHX29"/>
    <property type="match status" value="1"/>
</dbReference>
<dbReference type="Pfam" id="PF00642">
    <property type="entry name" value="zf-CCCH"/>
    <property type="match status" value="1"/>
</dbReference>
<evidence type="ECO:0000256" key="8">
    <source>
        <dbReference type="ARBA" id="ARBA00022833"/>
    </source>
</evidence>
<dbReference type="EC" id="3.6.4.13" evidence="2"/>
<proteinExistence type="inferred from homology"/>
<accession>A0AAN9Y1K5</accession>
<dbReference type="InterPro" id="IPR000571">
    <property type="entry name" value="Znf_CCCH"/>
</dbReference>
<dbReference type="PROSITE" id="PS51192">
    <property type="entry name" value="HELICASE_ATP_BIND_1"/>
    <property type="match status" value="1"/>
</dbReference>
<dbReference type="Pfam" id="PF00270">
    <property type="entry name" value="DEAD"/>
    <property type="match status" value="1"/>
</dbReference>
<dbReference type="Gene3D" id="1.20.120.1080">
    <property type="match status" value="1"/>
</dbReference>
<dbReference type="SMART" id="SM00487">
    <property type="entry name" value="DEXDc"/>
    <property type="match status" value="1"/>
</dbReference>
<sequence length="1292" mass="147323">MDPWKENWDDDDEDYICSLDEEDEDEDDSIDWFENDVPANCRDFGDTCVQSGSSSGAKKSNETARKDEEKESVKPRRTNHKVEMRSVCLSNDMKNQIMSTLRSIHGENFSLNTDVAQSKRRLDTRYWVDQGQLIIRNCYNFAKKKNPNELEVNSIQLETLESYGFFTKHCHEVLVHTKNNLEESIKLLINFYFGVEYRNETNETIMKSASDMNDELIALKSIYENMMEEKVVHKHWIFHLELPHLAEWHFQSAFNEGPIGGRNRQSGRGKPLCRNYSARGTCKFGSNCRFLHEDPGDTKKSIASDDERRKKSSFDLEIIFPEECAYPNGVPIILFIAQHKEFSKHACLRVTKLLLKEASDCASQGYAYCYNLVDLLLNSDKVLDWLNSNKPLFNIEVDDHEDELPSSNSAVTKPNYKTSGTRSVASNRDDDIIYNMERKYYKRDYQNMLHSRKNLPAWNSSDKILNLLKDNQVVVVVGETGCGKSTQIPQFILDQWLYPAARISSSVSPLDRVEIICTQPRRISAIGVASRVAQERLEKVGEVVGYQISLESSMSSLTKLLFCTTGILLKKLVGDPLLESVTHVIVDEVHERSEESDFLLLILKELLAKRKDLKVILMSATLNAGLFSSYFDGAPLLEIPGKMFPVSELYLEDILEECGYVVDEYSKNCRKMSKTMTRMLDDNELALAESYSKDTASKFNSPDECLSVNQLFYRYKDYSVTTRKTILMMDHEKVDPELIVTVLSWIVDGEHTYPHEGSILVFLPGMADITAVHDELRGHRSFNQRNGQFLIIPLHSSISNEEQSLVFKKTPKGVRKIVLSTNIAETSITIDDCVFVVDCGKMKENRFDSNKNMSSLETVWISKANANQRRGRAGRVMPGLCIRLFTHHRFQHVMDAQPIPEIRRVPLDQIILFTRSLVNFQSLNIEDVLDKLIEPPFANNISTAIERLQNIGALDEEKELTALGRHLSVLPVDVKIGKLILFGAVFCCLDSVLTIAASLSNKSPFLSPFNKRNVAEAKKREFAICNSDHLTVLNAYQKWQEQAALRWANGKRFADENFLSWRTLETMADLKHQYLELLMSIGFVTTYERMRRRPHEDRVLKATPAELNKNGKNYRLLSSIICAALYPNLVEVLTPDKVYKPGVSGSVPSDHSAGDLKFKTRKDGYVNLHPASVNHGVSKFISPYLVYQEKIKTSKIFIHDSTMVHVIALILFAGAELKIEMNSGMYVASLEEGWLSFSFRSLEDGKMLQHMRKELTRLLEQKIENPHEHLIDNATGKRIISTITDIITKSTT</sequence>
<dbReference type="Pfam" id="PF04408">
    <property type="entry name" value="WHD_HA2"/>
    <property type="match status" value="1"/>
</dbReference>
<evidence type="ECO:0000256" key="12">
    <source>
        <dbReference type="ARBA" id="ARBA00057709"/>
    </source>
</evidence>
<feature type="compositionally biased region" description="Polar residues" evidence="16">
    <location>
        <begin position="48"/>
        <end position="58"/>
    </location>
</feature>
<evidence type="ECO:0000256" key="10">
    <source>
        <dbReference type="ARBA" id="ARBA00023054"/>
    </source>
</evidence>
<dbReference type="PROSITE" id="PS51194">
    <property type="entry name" value="HELICASE_CTER"/>
    <property type="match status" value="1"/>
</dbReference>
<dbReference type="GO" id="GO:0008270">
    <property type="term" value="F:zinc ion binding"/>
    <property type="evidence" value="ECO:0007669"/>
    <property type="project" value="UniProtKB-KW"/>
</dbReference>
<evidence type="ECO:0000256" key="3">
    <source>
        <dbReference type="ARBA" id="ARBA00022723"/>
    </source>
</evidence>
<dbReference type="SUPFAM" id="SSF52540">
    <property type="entry name" value="P-loop containing nucleoside triphosphate hydrolases"/>
    <property type="match status" value="1"/>
</dbReference>
<evidence type="ECO:0000256" key="13">
    <source>
        <dbReference type="ARBA" id="ARBA00071682"/>
    </source>
</evidence>
<dbReference type="InterPro" id="IPR036855">
    <property type="entry name" value="Znf_CCCH_sf"/>
</dbReference>
<dbReference type="InterPro" id="IPR014001">
    <property type="entry name" value="Helicase_ATP-bd"/>
</dbReference>
<keyword evidence="10" id="KW-0175">Coiled coil</keyword>
<dbReference type="FunFam" id="3.40.50.300:FF:000284">
    <property type="entry name" value="probable ATP-dependent RNA helicase YTHDC2"/>
    <property type="match status" value="1"/>
</dbReference>
<feature type="region of interest" description="Disordered" evidence="16">
    <location>
        <begin position="404"/>
        <end position="423"/>
    </location>
</feature>
<feature type="zinc finger region" description="C3H1-type" evidence="15">
    <location>
        <begin position="267"/>
        <end position="295"/>
    </location>
</feature>
<dbReference type="InterPro" id="IPR011709">
    <property type="entry name" value="DEAD-box_helicase_OB_fold"/>
</dbReference>
<comment type="function">
    <text evidence="12">Probable ATP-binding RNA helicase.</text>
</comment>
<dbReference type="SMART" id="SM00490">
    <property type="entry name" value="HELICc"/>
    <property type="match status" value="1"/>
</dbReference>
<comment type="caution">
    <text evidence="20">The sequence shown here is derived from an EMBL/GenBank/DDBJ whole genome shotgun (WGS) entry which is preliminary data.</text>
</comment>
<evidence type="ECO:0000256" key="2">
    <source>
        <dbReference type="ARBA" id="ARBA00012552"/>
    </source>
</evidence>
<feature type="domain" description="Helicase ATP-binding" evidence="18">
    <location>
        <begin position="465"/>
        <end position="640"/>
    </location>
</feature>
<evidence type="ECO:0000313" key="20">
    <source>
        <dbReference type="EMBL" id="KAK7582312.1"/>
    </source>
</evidence>
<evidence type="ECO:0000256" key="15">
    <source>
        <dbReference type="PROSITE-ProRule" id="PRU00723"/>
    </source>
</evidence>
<dbReference type="InterPro" id="IPR027417">
    <property type="entry name" value="P-loop_NTPase"/>
</dbReference>
<dbReference type="GO" id="GO:0003723">
    <property type="term" value="F:RNA binding"/>
    <property type="evidence" value="ECO:0007669"/>
    <property type="project" value="TreeGrafter"/>
</dbReference>
<dbReference type="InterPro" id="IPR007502">
    <property type="entry name" value="Helicase-assoc_dom"/>
</dbReference>
<dbReference type="FunFam" id="1.20.120.1080:FF:000002">
    <property type="entry name" value="Putative ATP-dependent RNA helicase DHX36"/>
    <property type="match status" value="1"/>
</dbReference>
<evidence type="ECO:0000256" key="16">
    <source>
        <dbReference type="SAM" id="MobiDB-lite"/>
    </source>
</evidence>
<dbReference type="Pfam" id="PF05773">
    <property type="entry name" value="RWD"/>
    <property type="match status" value="1"/>
</dbReference>
<evidence type="ECO:0000256" key="7">
    <source>
        <dbReference type="ARBA" id="ARBA00022806"/>
    </source>
</evidence>
<evidence type="ECO:0000259" key="17">
    <source>
        <dbReference type="PROSITE" id="PS50103"/>
    </source>
</evidence>
<comment type="similarity">
    <text evidence="1">Belongs to the DEAD box helicase family. DEAH subfamily.</text>
</comment>
<dbReference type="CDD" id="cd18791">
    <property type="entry name" value="SF2_C_RHA"/>
    <property type="match status" value="1"/>
</dbReference>
<keyword evidence="8 15" id="KW-0862">Zinc</keyword>
<keyword evidence="4" id="KW-0547">Nucleotide-binding</keyword>
<evidence type="ECO:0000256" key="6">
    <source>
        <dbReference type="ARBA" id="ARBA00022801"/>
    </source>
</evidence>
<evidence type="ECO:0000313" key="21">
    <source>
        <dbReference type="Proteomes" id="UP001367676"/>
    </source>
</evidence>
<reference evidence="20 21" key="1">
    <citation type="submission" date="2024-03" db="EMBL/GenBank/DDBJ databases">
        <title>Adaptation during the transition from Ophiocordyceps entomopathogen to insect associate is accompanied by gene loss and intensified selection.</title>
        <authorList>
            <person name="Ward C.M."/>
            <person name="Onetto C.A."/>
            <person name="Borneman A.R."/>
        </authorList>
    </citation>
    <scope>NUCLEOTIDE SEQUENCE [LARGE SCALE GENOMIC DNA]</scope>
    <source>
        <strain evidence="20">AWRI1</strain>
        <tissue evidence="20">Single Adult Female</tissue>
    </source>
</reference>
<keyword evidence="9" id="KW-0067">ATP-binding</keyword>
<protein>
    <recommendedName>
        <fullName evidence="13">Putative ATP-dependent RNA helicase DHX57</fullName>
        <ecNumber evidence="2">3.6.4.13</ecNumber>
    </recommendedName>
    <alternativeName>
        <fullName evidence="14">DEAH box protein 57</fullName>
    </alternativeName>
</protein>
<evidence type="ECO:0000259" key="19">
    <source>
        <dbReference type="PROSITE" id="PS51194"/>
    </source>
</evidence>
<keyword evidence="6" id="KW-0378">Hydrolase</keyword>
<dbReference type="Pfam" id="PF26026">
    <property type="entry name" value="RNA_hel_CTD"/>
    <property type="match status" value="1"/>
</dbReference>
<feature type="domain" description="Helicase C-terminal" evidence="19">
    <location>
        <begin position="746"/>
        <end position="918"/>
    </location>
</feature>
<dbReference type="InterPro" id="IPR011545">
    <property type="entry name" value="DEAD/DEAH_box_helicase_dom"/>
</dbReference>
<dbReference type="InterPro" id="IPR048333">
    <property type="entry name" value="HA2_WH"/>
</dbReference>
<dbReference type="PROSITE" id="PS50103">
    <property type="entry name" value="ZF_C3H1"/>
    <property type="match status" value="1"/>
</dbReference>
<evidence type="ECO:0000256" key="9">
    <source>
        <dbReference type="ARBA" id="ARBA00022840"/>
    </source>
</evidence>
<dbReference type="PANTHER" id="PTHR18934:SF145">
    <property type="entry name" value="ATP-DEPENDENT RNA HELICASE DHX57-RELATED"/>
    <property type="match status" value="1"/>
</dbReference>
<feature type="domain" description="C3H1-type" evidence="17">
    <location>
        <begin position="267"/>
        <end position="295"/>
    </location>
</feature>
<keyword evidence="21" id="KW-1185">Reference proteome</keyword>
<evidence type="ECO:0000256" key="4">
    <source>
        <dbReference type="ARBA" id="ARBA00022741"/>
    </source>
</evidence>
<dbReference type="EMBL" id="JBBCAQ010000033">
    <property type="protein sequence ID" value="KAK7582312.1"/>
    <property type="molecule type" value="Genomic_DNA"/>
</dbReference>
<evidence type="ECO:0000256" key="14">
    <source>
        <dbReference type="ARBA" id="ARBA00083389"/>
    </source>
</evidence>
<evidence type="ECO:0000259" key="18">
    <source>
        <dbReference type="PROSITE" id="PS51192"/>
    </source>
</evidence>
<dbReference type="Pfam" id="PF21010">
    <property type="entry name" value="HA2_C"/>
    <property type="match status" value="1"/>
</dbReference>
<keyword evidence="5 15" id="KW-0863">Zinc-finger</keyword>
<gene>
    <name evidence="20" type="ORF">V9T40_013757</name>
</gene>
<keyword evidence="3 15" id="KW-0479">Metal-binding</keyword>
<dbReference type="SMART" id="SM00356">
    <property type="entry name" value="ZnF_C3H1"/>
    <property type="match status" value="1"/>
</dbReference>
<dbReference type="GO" id="GO:0003724">
    <property type="term" value="F:RNA helicase activity"/>
    <property type="evidence" value="ECO:0007669"/>
    <property type="project" value="UniProtKB-EC"/>
</dbReference>
<dbReference type="Proteomes" id="UP001367676">
    <property type="component" value="Unassembled WGS sequence"/>
</dbReference>
<dbReference type="GO" id="GO:0005524">
    <property type="term" value="F:ATP binding"/>
    <property type="evidence" value="ECO:0007669"/>
    <property type="project" value="UniProtKB-KW"/>
</dbReference>
<feature type="compositionally biased region" description="Polar residues" evidence="16">
    <location>
        <begin position="405"/>
        <end position="423"/>
    </location>
</feature>
<dbReference type="InterPro" id="IPR059023">
    <property type="entry name" value="RNA_hel_CTD"/>
</dbReference>
<dbReference type="GO" id="GO:0016787">
    <property type="term" value="F:hydrolase activity"/>
    <property type="evidence" value="ECO:0007669"/>
    <property type="project" value="UniProtKB-KW"/>
</dbReference>
<dbReference type="Gene3D" id="4.10.1000.10">
    <property type="entry name" value="Zinc finger, CCCH-type"/>
    <property type="match status" value="1"/>
</dbReference>
<dbReference type="SMART" id="SM00847">
    <property type="entry name" value="HA2"/>
    <property type="match status" value="1"/>
</dbReference>
<dbReference type="Pfam" id="PF07717">
    <property type="entry name" value="OB_NTP_bind"/>
    <property type="match status" value="1"/>
</dbReference>
<dbReference type="SUPFAM" id="SSF90229">
    <property type="entry name" value="CCCH zinc finger"/>
    <property type="match status" value="1"/>
</dbReference>
<dbReference type="Gene3D" id="3.40.50.300">
    <property type="entry name" value="P-loop containing nucleotide triphosphate hydrolases"/>
    <property type="match status" value="2"/>
</dbReference>
<organism evidence="20 21">
    <name type="scientific">Parthenolecanium corni</name>
    <dbReference type="NCBI Taxonomy" id="536013"/>
    <lineage>
        <taxon>Eukaryota</taxon>
        <taxon>Metazoa</taxon>
        <taxon>Ecdysozoa</taxon>
        <taxon>Arthropoda</taxon>
        <taxon>Hexapoda</taxon>
        <taxon>Insecta</taxon>
        <taxon>Pterygota</taxon>
        <taxon>Neoptera</taxon>
        <taxon>Paraneoptera</taxon>
        <taxon>Hemiptera</taxon>
        <taxon>Sternorrhyncha</taxon>
        <taxon>Coccoidea</taxon>
        <taxon>Coccidae</taxon>
        <taxon>Parthenolecanium</taxon>
    </lineage>
</organism>
<evidence type="ECO:0000256" key="1">
    <source>
        <dbReference type="ARBA" id="ARBA00008792"/>
    </source>
</evidence>
<feature type="region of interest" description="Disordered" evidence="16">
    <location>
        <begin position="48"/>
        <end position="77"/>
    </location>
</feature>
<evidence type="ECO:0000256" key="5">
    <source>
        <dbReference type="ARBA" id="ARBA00022771"/>
    </source>
</evidence>
<dbReference type="Pfam" id="PF00271">
    <property type="entry name" value="Helicase_C"/>
    <property type="match status" value="1"/>
</dbReference>
<dbReference type="InterPro" id="IPR006575">
    <property type="entry name" value="RWD_dom"/>
</dbReference>
<name>A0AAN9Y1K5_9HEMI</name>
<comment type="catalytic activity">
    <reaction evidence="11">
        <text>ATP + H2O = ADP + phosphate + H(+)</text>
        <dbReference type="Rhea" id="RHEA:13065"/>
        <dbReference type="ChEBI" id="CHEBI:15377"/>
        <dbReference type="ChEBI" id="CHEBI:15378"/>
        <dbReference type="ChEBI" id="CHEBI:30616"/>
        <dbReference type="ChEBI" id="CHEBI:43474"/>
        <dbReference type="ChEBI" id="CHEBI:456216"/>
        <dbReference type="EC" id="3.6.4.13"/>
    </reaction>
</comment>
<feature type="compositionally biased region" description="Basic and acidic residues" evidence="16">
    <location>
        <begin position="59"/>
        <end position="77"/>
    </location>
</feature>